<dbReference type="InterPro" id="IPR038577">
    <property type="entry name" value="GT10-like_C_sf"/>
</dbReference>
<keyword evidence="3" id="KW-0808">Transferase</keyword>
<dbReference type="OrthoDB" id="9791032at2"/>
<dbReference type="Proteomes" id="UP000182510">
    <property type="component" value="Chromosome"/>
</dbReference>
<organism evidence="5 6">
    <name type="scientific">Christiangramia salexigens</name>
    <dbReference type="NCBI Taxonomy" id="1913577"/>
    <lineage>
        <taxon>Bacteria</taxon>
        <taxon>Pseudomonadati</taxon>
        <taxon>Bacteroidota</taxon>
        <taxon>Flavobacteriia</taxon>
        <taxon>Flavobacteriales</taxon>
        <taxon>Flavobacteriaceae</taxon>
        <taxon>Christiangramia</taxon>
    </lineage>
</organism>
<dbReference type="GO" id="GO:0046920">
    <property type="term" value="F:alpha-(1-&gt;3)-fucosyltransferase activity"/>
    <property type="evidence" value="ECO:0007669"/>
    <property type="project" value="TreeGrafter"/>
</dbReference>
<evidence type="ECO:0000313" key="5">
    <source>
        <dbReference type="EMBL" id="APG60107.1"/>
    </source>
</evidence>
<dbReference type="AlphaFoldDB" id="A0A1L3J4P7"/>
<evidence type="ECO:0000313" key="6">
    <source>
        <dbReference type="Proteomes" id="UP000182510"/>
    </source>
</evidence>
<evidence type="ECO:0000256" key="2">
    <source>
        <dbReference type="ARBA" id="ARBA00022676"/>
    </source>
</evidence>
<dbReference type="GO" id="GO:0016020">
    <property type="term" value="C:membrane"/>
    <property type="evidence" value="ECO:0007669"/>
    <property type="project" value="InterPro"/>
</dbReference>
<reference evidence="5 6" key="1">
    <citation type="submission" date="2016-11" db="EMBL/GenBank/DDBJ databases">
        <title>Gramella sp. LPB0144 isolated from marine environment.</title>
        <authorList>
            <person name="Kim E."/>
            <person name="Yi H."/>
        </authorList>
    </citation>
    <scope>NUCLEOTIDE SEQUENCE [LARGE SCALE GENOMIC DNA]</scope>
    <source>
        <strain evidence="5 6">LPB0144</strain>
    </source>
</reference>
<evidence type="ECO:0000259" key="4">
    <source>
        <dbReference type="Pfam" id="PF00852"/>
    </source>
</evidence>
<protein>
    <recommendedName>
        <fullName evidence="4">Fucosyltransferase C-terminal domain-containing protein</fullName>
    </recommendedName>
</protein>
<proteinExistence type="inferred from homology"/>
<dbReference type="PANTHER" id="PTHR11929:SF194">
    <property type="entry name" value="ALPHA-(1,3)-FUCOSYLTRANSFERASE 10"/>
    <property type="match status" value="1"/>
</dbReference>
<comment type="similarity">
    <text evidence="1">Belongs to the glycosyltransferase 10 family.</text>
</comment>
<dbReference type="SUPFAM" id="SSF53756">
    <property type="entry name" value="UDP-Glycosyltransferase/glycogen phosphorylase"/>
    <property type="match status" value="1"/>
</dbReference>
<gene>
    <name evidence="5" type="ORF">LPB144_06615</name>
</gene>
<dbReference type="RefSeq" id="WP_072552755.1">
    <property type="nucleotide sequence ID" value="NZ_CP018153.1"/>
</dbReference>
<name>A0A1L3J4P7_9FLAO</name>
<keyword evidence="6" id="KW-1185">Reference proteome</keyword>
<feature type="domain" description="Fucosyltransferase C-terminal" evidence="4">
    <location>
        <begin position="158"/>
        <end position="276"/>
    </location>
</feature>
<dbReference type="InterPro" id="IPR055270">
    <property type="entry name" value="Glyco_tran_10_C"/>
</dbReference>
<accession>A0A1L3J4P7</accession>
<dbReference type="STRING" id="1913577.LPB144_06615"/>
<dbReference type="KEGG" id="grl:LPB144_06615"/>
<keyword evidence="2" id="KW-0328">Glycosyltransferase</keyword>
<sequence>MIKIFKIGHLPYTPFDEKFSKDDLSYLNSKGVHITSTKNNADIFIAGNHRSLRRFIIKNPGQKNYLIWAQEPRFSKVNSNIHYPFLFYPKVHVMNVYTGDVFISEVTYQKNRFTKSSKLKFIPKNFLLPHKKTAALMSFYNGGTNSKLIIEGRNIDLIKKRSDIALYLWSKDMIDIYGQGWPSGISIEDSRFSNRHTRKYEILKNYSFNLCFENTVYPKYITEKIWESIESLCLPIYYGGINSSIYEIFPKESFIDYSEFESPKKLLNYMTDMTSEEFIERINKCIVVYNKFCSKPEIFWDNIQKNMLDNIVKKLEEIK</sequence>
<dbReference type="Pfam" id="PF00852">
    <property type="entry name" value="Glyco_transf_10"/>
    <property type="match status" value="1"/>
</dbReference>
<dbReference type="EMBL" id="CP018153">
    <property type="protein sequence ID" value="APG60107.1"/>
    <property type="molecule type" value="Genomic_DNA"/>
</dbReference>
<evidence type="ECO:0000256" key="3">
    <source>
        <dbReference type="ARBA" id="ARBA00022679"/>
    </source>
</evidence>
<dbReference type="InterPro" id="IPR001503">
    <property type="entry name" value="Glyco_trans_10"/>
</dbReference>
<dbReference type="PANTHER" id="PTHR11929">
    <property type="entry name" value="ALPHA- 1,3 -FUCOSYLTRANSFERASE"/>
    <property type="match status" value="1"/>
</dbReference>
<evidence type="ECO:0000256" key="1">
    <source>
        <dbReference type="ARBA" id="ARBA00008919"/>
    </source>
</evidence>
<dbReference type="Gene3D" id="3.40.50.11660">
    <property type="entry name" value="Glycosyl transferase family 10, C-terminal domain"/>
    <property type="match status" value="1"/>
</dbReference>